<keyword evidence="9 20" id="KW-0256">Endoplasmic reticulum</keyword>
<accession>A0A8B7AP48</accession>
<dbReference type="GO" id="GO:0006699">
    <property type="term" value="P:bile acid biosynthetic process"/>
    <property type="evidence" value="ECO:0007669"/>
    <property type="project" value="TreeGrafter"/>
</dbReference>
<dbReference type="EC" id="1.14.14.29" evidence="18"/>
<comment type="similarity">
    <text evidence="5 20">Belongs to the cytochrome P450 family.</text>
</comment>
<feature type="binding site" evidence="22">
    <location>
        <position position="287"/>
    </location>
    <ligand>
        <name>substrate</name>
    </ligand>
</feature>
<evidence type="ECO:0000256" key="2">
    <source>
        <dbReference type="ARBA" id="ARBA00004524"/>
    </source>
</evidence>
<evidence type="ECO:0000256" key="18">
    <source>
        <dbReference type="ARBA" id="ARBA00066428"/>
    </source>
</evidence>
<dbReference type="RefSeq" id="XP_007947936.1">
    <property type="nucleotide sequence ID" value="XM_007949745.1"/>
</dbReference>
<evidence type="ECO:0000256" key="1">
    <source>
        <dbReference type="ARBA" id="ARBA00001971"/>
    </source>
</evidence>
<evidence type="ECO:0000256" key="9">
    <source>
        <dbReference type="ARBA" id="ARBA00022824"/>
    </source>
</evidence>
<feature type="binding site" description="axial binding residue" evidence="21">
    <location>
        <position position="440"/>
    </location>
    <ligand>
        <name>heme</name>
        <dbReference type="ChEBI" id="CHEBI:30413"/>
    </ligand>
    <ligandPart>
        <name>Fe</name>
        <dbReference type="ChEBI" id="CHEBI:18248"/>
    </ligandPart>
</feature>
<protein>
    <recommendedName>
        <fullName evidence="18">25/26-hydroxycholesterol 7alpha-hydroxylase</fullName>
        <ecNumber evidence="18">1.14.14.29</ecNumber>
    </recommendedName>
    <alternativeName>
        <fullName evidence="19">Oxysterol 7-alpha-hydroxylase</fullName>
    </alternativeName>
</protein>
<evidence type="ECO:0000256" key="5">
    <source>
        <dbReference type="ARBA" id="ARBA00010617"/>
    </source>
</evidence>
<evidence type="ECO:0000256" key="20">
    <source>
        <dbReference type="PIRNR" id="PIRNR000047"/>
    </source>
</evidence>
<evidence type="ECO:0000256" key="11">
    <source>
        <dbReference type="ARBA" id="ARBA00023002"/>
    </source>
</evidence>
<evidence type="ECO:0000256" key="19">
    <source>
        <dbReference type="ARBA" id="ARBA00077814"/>
    </source>
</evidence>
<organism evidence="23 24">
    <name type="scientific">Orycteropus afer afer</name>
    <dbReference type="NCBI Taxonomy" id="1230840"/>
    <lineage>
        <taxon>Eukaryota</taxon>
        <taxon>Metazoa</taxon>
        <taxon>Chordata</taxon>
        <taxon>Craniata</taxon>
        <taxon>Vertebrata</taxon>
        <taxon>Euteleostomi</taxon>
        <taxon>Mammalia</taxon>
        <taxon>Eutheria</taxon>
        <taxon>Afrotheria</taxon>
        <taxon>Tubulidentata</taxon>
        <taxon>Orycteropodidae</taxon>
        <taxon>Orycteropus</taxon>
    </lineage>
</organism>
<evidence type="ECO:0000256" key="14">
    <source>
        <dbReference type="ARBA" id="ARBA00023098"/>
    </source>
</evidence>
<dbReference type="GeneID" id="103204547"/>
<evidence type="ECO:0000256" key="12">
    <source>
        <dbReference type="ARBA" id="ARBA00023004"/>
    </source>
</evidence>
<name>A0A8B7AP48_ORYAF</name>
<dbReference type="InterPro" id="IPR050529">
    <property type="entry name" value="CYP450_sterol_14alpha_dmase"/>
</dbReference>
<evidence type="ECO:0000256" key="17">
    <source>
        <dbReference type="ARBA" id="ARBA00023221"/>
    </source>
</evidence>
<evidence type="ECO:0000256" key="8">
    <source>
        <dbReference type="ARBA" id="ARBA00022723"/>
    </source>
</evidence>
<dbReference type="SUPFAM" id="SSF48264">
    <property type="entry name" value="Cytochrome P450"/>
    <property type="match status" value="1"/>
</dbReference>
<dbReference type="GO" id="GO:0008203">
    <property type="term" value="P:cholesterol metabolic process"/>
    <property type="evidence" value="ECO:0007669"/>
    <property type="project" value="UniProtKB-KW"/>
</dbReference>
<dbReference type="GO" id="GO:0005506">
    <property type="term" value="F:iron ion binding"/>
    <property type="evidence" value="ECO:0007669"/>
    <property type="project" value="InterPro"/>
</dbReference>
<keyword evidence="6" id="KW-0153">Cholesterol metabolism</keyword>
<gene>
    <name evidence="24" type="primary">LOC103204547</name>
</gene>
<evidence type="ECO:0000256" key="15">
    <source>
        <dbReference type="ARBA" id="ARBA00023136"/>
    </source>
</evidence>
<keyword evidence="12 20" id="KW-0408">Iron</keyword>
<evidence type="ECO:0000256" key="4">
    <source>
        <dbReference type="ARBA" id="ARBA00004860"/>
    </source>
</evidence>
<dbReference type="InterPro" id="IPR036396">
    <property type="entry name" value="Cyt_P450_sf"/>
</dbReference>
<evidence type="ECO:0000256" key="6">
    <source>
        <dbReference type="ARBA" id="ARBA00022548"/>
    </source>
</evidence>
<evidence type="ECO:0000256" key="13">
    <source>
        <dbReference type="ARBA" id="ARBA00023033"/>
    </source>
</evidence>
<keyword evidence="16" id="KW-1207">Sterol metabolism</keyword>
<keyword evidence="15 20" id="KW-0472">Membrane</keyword>
<dbReference type="GO" id="GO:0005789">
    <property type="term" value="C:endoplasmic reticulum membrane"/>
    <property type="evidence" value="ECO:0007669"/>
    <property type="project" value="UniProtKB-SubCell"/>
</dbReference>
<evidence type="ECO:0000256" key="22">
    <source>
        <dbReference type="PIRSR" id="PIRSR000047-2"/>
    </source>
</evidence>
<evidence type="ECO:0000256" key="7">
    <source>
        <dbReference type="ARBA" id="ARBA00022617"/>
    </source>
</evidence>
<evidence type="ECO:0000256" key="16">
    <source>
        <dbReference type="ARBA" id="ARBA00023166"/>
    </source>
</evidence>
<keyword evidence="23" id="KW-1185">Reference proteome</keyword>
<evidence type="ECO:0000313" key="24">
    <source>
        <dbReference type="RefSeq" id="XP_007947936.1"/>
    </source>
</evidence>
<reference evidence="24" key="1">
    <citation type="submission" date="2025-08" db="UniProtKB">
        <authorList>
            <consortium name="RefSeq"/>
        </authorList>
    </citation>
    <scope>IDENTIFICATION</scope>
</reference>
<dbReference type="OrthoDB" id="6692864at2759"/>
<keyword evidence="8 20" id="KW-0479">Metal-binding</keyword>
<evidence type="ECO:0000256" key="3">
    <source>
        <dbReference type="ARBA" id="ARBA00004586"/>
    </source>
</evidence>
<dbReference type="InterPro" id="IPR001128">
    <property type="entry name" value="Cyt_P450"/>
</dbReference>
<dbReference type="InterPro" id="IPR024204">
    <property type="entry name" value="Cyt_P450_CYP7A1-type"/>
</dbReference>
<keyword evidence="11" id="KW-0560">Oxidoreductase</keyword>
<keyword evidence="10" id="KW-0492">Microsome</keyword>
<dbReference type="PRINTS" id="PR00465">
    <property type="entry name" value="EP450IV"/>
</dbReference>
<dbReference type="Proteomes" id="UP000694850">
    <property type="component" value="Unplaced"/>
</dbReference>
<evidence type="ECO:0000256" key="10">
    <source>
        <dbReference type="ARBA" id="ARBA00022848"/>
    </source>
</evidence>
<dbReference type="PANTHER" id="PTHR24304:SF0">
    <property type="entry name" value="CYTOCHROME P450 7B1"/>
    <property type="match status" value="1"/>
</dbReference>
<dbReference type="FunFam" id="1.10.630.10:FF:000065">
    <property type="entry name" value="Cytochrome P450 family 7 subfamily B member 1"/>
    <property type="match status" value="1"/>
</dbReference>
<comment type="cofactor">
    <cofactor evidence="1 20 21">
        <name>heme</name>
        <dbReference type="ChEBI" id="CHEBI:30413"/>
    </cofactor>
</comment>
<proteinExistence type="inferred from homology"/>
<dbReference type="PANTHER" id="PTHR24304">
    <property type="entry name" value="CYTOCHROME P450 FAMILY 7"/>
    <property type="match status" value="1"/>
</dbReference>
<dbReference type="GO" id="GO:0042632">
    <property type="term" value="P:cholesterol homeostasis"/>
    <property type="evidence" value="ECO:0007669"/>
    <property type="project" value="TreeGrafter"/>
</dbReference>
<keyword evidence="7 20" id="KW-0349">Heme</keyword>
<sequence length="497" mass="57835">MAILIKPKLFEVNFKSLSSLFMLIVCLVQMSMRPGEPPLIKGWLPYFGQIWNFQKAPLAFIKTLQKKHGDSFTVLFGGKYVTFILDPFQFQLVTKNPKQLSFKTYKDKLSRHIFSIKMLSGNQKLSHDLQLCYQHLQGKSLDVLIETMAQDITHVFESKLLKARNWDTVHLLTFCTSVMFEISFTTLHGKLLVADREKLFSELRDNYIKFDEKFIYLASGIPIELLGDTKSTRKKMINNFTKENLAKMQRQSKFFQMRQDILEQYYEPDDLEIGAHHLGVFWASLANSIPALFWAMYYLLWHPEAMAAVRDEIDRLLQSTGQKKESGFFINFTREQLDSLVYLESVVLETLRLCAFSSIIRSVEEDFALPVEYGQCLLRKGDLVAIFPPALHNDPEIFEDPQEFRYDRFVEDGKKKTTFFKRGKKLSHYIIPFGSGTSKCPGRYFAVYEIKHLLFALVTYFDLEIIDDKPVEQSHSRVLFGTHPPKSDVLFRYKVKS</sequence>
<keyword evidence="13" id="KW-0503">Monooxygenase</keyword>
<comment type="pathway">
    <text evidence="4">Lipid metabolism; bile acid biosynthesis.</text>
</comment>
<dbReference type="InterPro" id="IPR002403">
    <property type="entry name" value="Cyt_P450_E_grp-IV"/>
</dbReference>
<comment type="subcellular location">
    <subcellularLocation>
        <location evidence="3 20">Endoplasmic reticulum membrane</location>
    </subcellularLocation>
    <subcellularLocation>
        <location evidence="2">Microsome membrane</location>
    </subcellularLocation>
</comment>
<keyword evidence="17" id="KW-0753">Steroid metabolism</keyword>
<dbReference type="Gene3D" id="1.10.630.10">
    <property type="entry name" value="Cytochrome P450"/>
    <property type="match status" value="1"/>
</dbReference>
<keyword evidence="14" id="KW-0443">Lipid metabolism</keyword>
<dbReference type="GO" id="GO:0033783">
    <property type="term" value="F:25-hydroxycholesterol 7-alpha-hydroxylase activity"/>
    <property type="evidence" value="ECO:0007669"/>
    <property type="project" value="UniProtKB-EC"/>
</dbReference>
<dbReference type="GO" id="GO:0008396">
    <property type="term" value="F:oxysterol 7-alpha-hydroxylase activity"/>
    <property type="evidence" value="ECO:0007669"/>
    <property type="project" value="TreeGrafter"/>
</dbReference>
<dbReference type="Pfam" id="PF00067">
    <property type="entry name" value="p450"/>
    <property type="match status" value="1"/>
</dbReference>
<evidence type="ECO:0000256" key="21">
    <source>
        <dbReference type="PIRSR" id="PIRSR000047-1"/>
    </source>
</evidence>
<evidence type="ECO:0000313" key="23">
    <source>
        <dbReference type="Proteomes" id="UP000694850"/>
    </source>
</evidence>
<dbReference type="AlphaFoldDB" id="A0A8B7AP48"/>
<dbReference type="PIRSF" id="PIRSF000047">
    <property type="entry name" value="Cytochrome_CYPVIIA1"/>
    <property type="match status" value="1"/>
</dbReference>
<dbReference type="GO" id="GO:0020037">
    <property type="term" value="F:heme binding"/>
    <property type="evidence" value="ECO:0007669"/>
    <property type="project" value="InterPro"/>
</dbReference>